<comment type="function">
    <text evidence="8">Catalyzes the decarboxylation of S-adenosylmethionine to S-adenosylmethioninamine (dcAdoMet), the propylamine donor required for the synthesis of the polyamines spermine and spermidine from the diamine putrescine.</text>
</comment>
<keyword evidence="7 8" id="KW-0670">Pyruvate</keyword>
<reference evidence="9" key="1">
    <citation type="journal article" date="2020" name="mSystems">
        <title>Genome- and Community-Level Interaction Insights into Carbon Utilization and Element Cycling Functions of Hydrothermarchaeota in Hydrothermal Sediment.</title>
        <authorList>
            <person name="Zhou Z."/>
            <person name="Liu Y."/>
            <person name="Xu W."/>
            <person name="Pan J."/>
            <person name="Luo Z.H."/>
            <person name="Li M."/>
        </authorList>
    </citation>
    <scope>NUCLEOTIDE SEQUENCE [LARGE SCALE GENOMIC DNA]</scope>
    <source>
        <strain evidence="9">SpSt-648</strain>
    </source>
</reference>
<dbReference type="PANTHER" id="PTHR33866">
    <property type="entry name" value="S-ADENOSYLMETHIONINE DECARBOXYLASE PROENZYME"/>
    <property type="match status" value="1"/>
</dbReference>
<dbReference type="GO" id="GO:0005829">
    <property type="term" value="C:cytosol"/>
    <property type="evidence" value="ECO:0007669"/>
    <property type="project" value="TreeGrafter"/>
</dbReference>
<dbReference type="UniPathway" id="UPA00331">
    <property type="reaction ID" value="UER00451"/>
</dbReference>
<feature type="modified residue" description="Pyruvic acid (Ser); by autocatalysis" evidence="8">
    <location>
        <position position="76"/>
    </location>
</feature>
<evidence type="ECO:0000256" key="1">
    <source>
        <dbReference type="ARBA" id="ARBA00022793"/>
    </source>
</evidence>
<evidence type="ECO:0000256" key="4">
    <source>
        <dbReference type="ARBA" id="ARBA00023145"/>
    </source>
</evidence>
<evidence type="ECO:0000256" key="2">
    <source>
        <dbReference type="ARBA" id="ARBA00022813"/>
    </source>
</evidence>
<proteinExistence type="inferred from homology"/>
<feature type="site" description="Cleavage (non-hydrolytic); by autolysis" evidence="8">
    <location>
        <begin position="75"/>
        <end position="76"/>
    </location>
</feature>
<dbReference type="PANTHER" id="PTHR33866:SF2">
    <property type="entry name" value="S-ADENOSYLMETHIONINE DECARBOXYLASE PROENZYME"/>
    <property type="match status" value="1"/>
</dbReference>
<dbReference type="AlphaFoldDB" id="A0A7C4NNS4"/>
<feature type="active site" description="Proton donor; for catalytic activity" evidence="8">
    <location>
        <position position="96"/>
    </location>
</feature>
<protein>
    <recommendedName>
        <fullName evidence="8">S-adenosylmethionine decarboxylase proenzyme</fullName>
        <shortName evidence="8">AdoMetDC</shortName>
        <shortName evidence="8">SAMDC</shortName>
        <ecNumber evidence="8">4.1.1.50</ecNumber>
    </recommendedName>
    <component>
        <recommendedName>
            <fullName evidence="8">S-adenosylmethionine decarboxylase beta chain</fullName>
        </recommendedName>
    </component>
    <component>
        <recommendedName>
            <fullName evidence="8">S-adenosylmethionine decarboxylase alpha chain</fullName>
        </recommendedName>
    </component>
</protein>
<sequence>MEIAPRVVHRNKNVYKVYGKHIYGELYDCRREYLSDLDFLMNITSEAVRIGGFTLLDIKGWKIEPGVSVVAIILESHVAIHTWPEYSFVTLDVYTCGYKGDPFKTYRYIVDKLEAKKFTIKISDRSLVMGQSE</sequence>
<keyword evidence="5 8" id="KW-0456">Lyase</keyword>
<dbReference type="InterPro" id="IPR003826">
    <property type="entry name" value="AdoMetDC_fam_prok"/>
</dbReference>
<comment type="similarity">
    <text evidence="8">Belongs to the prokaryotic AdoMetDC family. Type 1 subfamily.</text>
</comment>
<dbReference type="GO" id="GO:0004014">
    <property type="term" value="F:adenosylmethionine decarboxylase activity"/>
    <property type="evidence" value="ECO:0007669"/>
    <property type="project" value="UniProtKB-UniRule"/>
</dbReference>
<keyword evidence="3 8" id="KW-0620">Polyamine biosynthesis</keyword>
<dbReference type="InterPro" id="IPR017716">
    <property type="entry name" value="S-AdoMet_deCOase_pro-enz"/>
</dbReference>
<feature type="chain" id="PRO_5028546179" description="S-adenosylmethionine decarboxylase alpha chain" evidence="8">
    <location>
        <begin position="76"/>
        <end position="133"/>
    </location>
</feature>
<feature type="chain" id="PRO_5028546178" description="S-adenosylmethionine decarboxylase beta chain" evidence="8">
    <location>
        <begin position="1"/>
        <end position="75"/>
    </location>
</feature>
<keyword evidence="6 8" id="KW-0704">Schiff base</keyword>
<evidence type="ECO:0000313" key="9">
    <source>
        <dbReference type="EMBL" id="HGQ74451.1"/>
    </source>
</evidence>
<gene>
    <name evidence="9" type="primary">speD</name>
    <name evidence="8" type="synonym">speH</name>
    <name evidence="9" type="ORF">ENU20_05190</name>
</gene>
<evidence type="ECO:0000256" key="5">
    <source>
        <dbReference type="ARBA" id="ARBA00023239"/>
    </source>
</evidence>
<name>A0A7C4NNS4_STAMA</name>
<accession>A0A7C4NNS4</accession>
<comment type="PTM">
    <text evidence="8">Is synthesized initially as an inactive proenzyme. Formation of the active enzyme involves a self-maturation process in which the active site pyruvoyl group is generated from an internal serine residue via an autocatalytic post-translational modification. Two non-identical subunits are generated from the proenzyme in this reaction, and the pyruvate is formed at the N-terminus of the alpha chain, which is derived from the carboxyl end of the proenzyme. The post-translation cleavage follows an unusual pathway, termed non-hydrolytic serinolysis, in which the side chain hydroxyl group of the serine supplies its oxygen atom to form the C-terminus of the beta chain, while the remainder of the serine residue undergoes an oxidative deamination to produce ammonia and the pyruvoyl group blocking the N-terminus of the alpha chain.</text>
</comment>
<dbReference type="NCBIfam" id="TIGR03330">
    <property type="entry name" value="SAM_DCase_Bsu"/>
    <property type="match status" value="1"/>
</dbReference>
<comment type="subunit">
    <text evidence="8">Heterotetramer of two alpha and two beta chains arranged as a dimer of alpha/beta heterodimers.</text>
</comment>
<evidence type="ECO:0000256" key="6">
    <source>
        <dbReference type="ARBA" id="ARBA00023270"/>
    </source>
</evidence>
<evidence type="ECO:0000256" key="7">
    <source>
        <dbReference type="ARBA" id="ARBA00023317"/>
    </source>
</evidence>
<dbReference type="HAMAP" id="MF_00464">
    <property type="entry name" value="AdoMetDC_1"/>
    <property type="match status" value="1"/>
</dbReference>
<dbReference type="GO" id="GO:0008295">
    <property type="term" value="P:spermidine biosynthetic process"/>
    <property type="evidence" value="ECO:0007669"/>
    <property type="project" value="UniProtKB-UniRule"/>
</dbReference>
<dbReference type="EC" id="4.1.1.50" evidence="8"/>
<keyword evidence="2 8" id="KW-0068">Autocatalytic cleavage</keyword>
<dbReference type="Pfam" id="PF02675">
    <property type="entry name" value="AdoMet_dc"/>
    <property type="match status" value="1"/>
</dbReference>
<feature type="active site" description="Proton acceptor; for processing activity" evidence="8">
    <location>
        <position position="81"/>
    </location>
</feature>
<evidence type="ECO:0000256" key="3">
    <source>
        <dbReference type="ARBA" id="ARBA00023115"/>
    </source>
</evidence>
<evidence type="ECO:0000256" key="8">
    <source>
        <dbReference type="HAMAP-Rule" id="MF_00464"/>
    </source>
</evidence>
<keyword evidence="8" id="KW-0745">Spermidine biosynthesis</keyword>
<comment type="caution">
    <text evidence="9">The sequence shown here is derived from an EMBL/GenBank/DDBJ whole genome shotgun (WGS) entry which is preliminary data.</text>
</comment>
<dbReference type="InterPro" id="IPR016067">
    <property type="entry name" value="S-AdoMet_deCO2ase_core"/>
</dbReference>
<keyword evidence="4 8" id="KW-0865">Zymogen</keyword>
<comment type="cofactor">
    <cofactor evidence="8">
        <name>pyruvate</name>
        <dbReference type="ChEBI" id="CHEBI:15361"/>
    </cofactor>
    <text evidence="8">Binds 1 pyruvoyl group covalently per subunit.</text>
</comment>
<feature type="active site" description="Schiff-base intermediate with substrate; via pyruvic acid" evidence="8">
    <location>
        <position position="76"/>
    </location>
</feature>
<dbReference type="EMBL" id="DTBP01000046">
    <property type="protein sequence ID" value="HGQ74451.1"/>
    <property type="molecule type" value="Genomic_DNA"/>
</dbReference>
<comment type="pathway">
    <text evidence="8">Amine and polyamine biosynthesis; S-adenosylmethioninamine biosynthesis; S-adenosylmethioninamine from S-adenosyl-L-methionine: step 1/1.</text>
</comment>
<comment type="catalytic activity">
    <reaction evidence="8">
        <text>S-adenosyl-L-methionine + H(+) = S-adenosyl 3-(methylsulfanyl)propylamine + CO2</text>
        <dbReference type="Rhea" id="RHEA:15981"/>
        <dbReference type="ChEBI" id="CHEBI:15378"/>
        <dbReference type="ChEBI" id="CHEBI:16526"/>
        <dbReference type="ChEBI" id="CHEBI:57443"/>
        <dbReference type="ChEBI" id="CHEBI:59789"/>
        <dbReference type="EC" id="4.1.1.50"/>
    </reaction>
</comment>
<organism evidence="9">
    <name type="scientific">Staphylothermus marinus</name>
    <dbReference type="NCBI Taxonomy" id="2280"/>
    <lineage>
        <taxon>Archaea</taxon>
        <taxon>Thermoproteota</taxon>
        <taxon>Thermoprotei</taxon>
        <taxon>Desulfurococcales</taxon>
        <taxon>Desulfurococcaceae</taxon>
        <taxon>Staphylothermus</taxon>
    </lineage>
</organism>
<keyword evidence="1 8" id="KW-0210">Decarboxylase</keyword>
<dbReference type="SUPFAM" id="SSF56276">
    <property type="entry name" value="S-adenosylmethionine decarboxylase"/>
    <property type="match status" value="1"/>
</dbReference>
<keyword evidence="8" id="KW-0949">S-adenosyl-L-methionine</keyword>
<dbReference type="Gene3D" id="3.60.90.10">
    <property type="entry name" value="S-adenosylmethionine decarboxylase"/>
    <property type="match status" value="1"/>
</dbReference>